<comment type="similarity">
    <text evidence="1 6">Belongs to the iron/manganese superoxide dismutase family.</text>
</comment>
<feature type="binding site" evidence="5">
    <location>
        <position position="198"/>
    </location>
    <ligand>
        <name>Mn(2+)</name>
        <dbReference type="ChEBI" id="CHEBI:29035"/>
    </ligand>
</feature>
<dbReference type="PANTHER" id="PTHR43595">
    <property type="entry name" value="37S RIBOSOMAL PROTEIN S26, MITOCHONDRIAL"/>
    <property type="match status" value="1"/>
</dbReference>
<dbReference type="GO" id="GO:0004784">
    <property type="term" value="F:superoxide dismutase activity"/>
    <property type="evidence" value="ECO:0007669"/>
    <property type="project" value="UniProtKB-EC"/>
</dbReference>
<dbReference type="EC" id="1.15.1.1" evidence="2 6"/>
<evidence type="ECO:0000313" key="10">
    <source>
        <dbReference type="EMBL" id="MCW3788599.1"/>
    </source>
</evidence>
<dbReference type="PIRSF" id="PIRSF000349">
    <property type="entry name" value="SODismutase"/>
    <property type="match status" value="1"/>
</dbReference>
<comment type="function">
    <text evidence="6">Destroys radicals which are normally produced within the cells and which are toxic to biological systems.</text>
</comment>
<comment type="catalytic activity">
    <reaction evidence="6">
        <text>2 superoxide + 2 H(+) = H2O2 + O2</text>
        <dbReference type="Rhea" id="RHEA:20696"/>
        <dbReference type="ChEBI" id="CHEBI:15378"/>
        <dbReference type="ChEBI" id="CHEBI:15379"/>
        <dbReference type="ChEBI" id="CHEBI:16240"/>
        <dbReference type="ChEBI" id="CHEBI:18421"/>
        <dbReference type="EC" id="1.15.1.1"/>
    </reaction>
</comment>
<accession>A0AAE3M7I4</accession>
<dbReference type="PANTHER" id="PTHR43595:SF2">
    <property type="entry name" value="SMALL RIBOSOMAL SUBUNIT PROTEIN MS42"/>
    <property type="match status" value="1"/>
</dbReference>
<feature type="chain" id="PRO_5041929562" description="Superoxide dismutase" evidence="7">
    <location>
        <begin position="20"/>
        <end position="238"/>
    </location>
</feature>
<keyword evidence="3 5" id="KW-0479">Metal-binding</keyword>
<evidence type="ECO:0000313" key="11">
    <source>
        <dbReference type="Proteomes" id="UP001209229"/>
    </source>
</evidence>
<dbReference type="RefSeq" id="WP_301192157.1">
    <property type="nucleotide sequence ID" value="NZ_JAPDPJ010000058.1"/>
</dbReference>
<organism evidence="10 11">
    <name type="scientific">Plebeiibacterium sediminum</name>
    <dbReference type="NCBI Taxonomy" id="2992112"/>
    <lineage>
        <taxon>Bacteria</taxon>
        <taxon>Pseudomonadati</taxon>
        <taxon>Bacteroidota</taxon>
        <taxon>Bacteroidia</taxon>
        <taxon>Marinilabiliales</taxon>
        <taxon>Marinilabiliaceae</taxon>
        <taxon>Plebeiibacterium</taxon>
    </lineage>
</organism>
<dbReference type="PROSITE" id="PS00088">
    <property type="entry name" value="SOD_MN"/>
    <property type="match status" value="1"/>
</dbReference>
<dbReference type="FunFam" id="3.55.40.20:FF:000001">
    <property type="entry name" value="Superoxide dismutase"/>
    <property type="match status" value="1"/>
</dbReference>
<dbReference type="InterPro" id="IPR036314">
    <property type="entry name" value="SOD_C_sf"/>
</dbReference>
<dbReference type="Pfam" id="PF00081">
    <property type="entry name" value="Sod_Fe_N"/>
    <property type="match status" value="1"/>
</dbReference>
<dbReference type="InterPro" id="IPR001189">
    <property type="entry name" value="Mn/Fe_SOD"/>
</dbReference>
<reference evidence="10" key="1">
    <citation type="submission" date="2022-10" db="EMBL/GenBank/DDBJ databases">
        <authorList>
            <person name="Yu W.X."/>
        </authorList>
    </citation>
    <scope>NUCLEOTIDE SEQUENCE</scope>
    <source>
        <strain evidence="10">AAT</strain>
    </source>
</reference>
<comment type="caution">
    <text evidence="10">The sequence shown here is derived from an EMBL/GenBank/DDBJ whole genome shotgun (WGS) entry which is preliminary data.</text>
</comment>
<evidence type="ECO:0000256" key="7">
    <source>
        <dbReference type="SAM" id="SignalP"/>
    </source>
</evidence>
<evidence type="ECO:0000259" key="9">
    <source>
        <dbReference type="Pfam" id="PF02777"/>
    </source>
</evidence>
<evidence type="ECO:0000256" key="3">
    <source>
        <dbReference type="ARBA" id="ARBA00022723"/>
    </source>
</evidence>
<dbReference type="PRINTS" id="PR01703">
    <property type="entry name" value="MNSODISMTASE"/>
</dbReference>
<dbReference type="AlphaFoldDB" id="A0AAE3M7I4"/>
<name>A0AAE3M7I4_9BACT</name>
<dbReference type="Gene3D" id="1.10.287.990">
    <property type="entry name" value="Fe,Mn superoxide dismutase (SOD) domain"/>
    <property type="match status" value="1"/>
</dbReference>
<dbReference type="GO" id="GO:0005737">
    <property type="term" value="C:cytoplasm"/>
    <property type="evidence" value="ECO:0007669"/>
    <property type="project" value="TreeGrafter"/>
</dbReference>
<dbReference type="InterPro" id="IPR019832">
    <property type="entry name" value="Mn/Fe_SOD_C"/>
</dbReference>
<dbReference type="InterPro" id="IPR036324">
    <property type="entry name" value="Mn/Fe_SOD_N_sf"/>
</dbReference>
<dbReference type="GO" id="GO:0046872">
    <property type="term" value="F:metal ion binding"/>
    <property type="evidence" value="ECO:0007669"/>
    <property type="project" value="UniProtKB-KW"/>
</dbReference>
<dbReference type="SUPFAM" id="SSF46609">
    <property type="entry name" value="Fe,Mn superoxide dismutase (SOD), N-terminal domain"/>
    <property type="match status" value="1"/>
</dbReference>
<feature type="signal peptide" evidence="7">
    <location>
        <begin position="1"/>
        <end position="19"/>
    </location>
</feature>
<evidence type="ECO:0000256" key="1">
    <source>
        <dbReference type="ARBA" id="ARBA00008714"/>
    </source>
</evidence>
<dbReference type="InterPro" id="IPR019833">
    <property type="entry name" value="Mn/Fe_SOD_BS"/>
</dbReference>
<evidence type="ECO:0000256" key="5">
    <source>
        <dbReference type="PIRSR" id="PIRSR000349-1"/>
    </source>
</evidence>
<feature type="binding site" evidence="5">
    <location>
        <position position="202"/>
    </location>
    <ligand>
        <name>Mn(2+)</name>
        <dbReference type="ChEBI" id="CHEBI:29035"/>
    </ligand>
</feature>
<sequence length="238" mass="27368">MKRRHFLRLAGLASVTTLATPTILGSIKSAPQENTGIHIFEDLPYAYNALEPYIDAETMELHYSKHHKGYYNKFLNAIKEYNLENTPISDIFANIDQYNDAVKNNGGGYYNHSLFWKNLSPDGGKPDGKLLKDIEDTFGSLDAFKEEFFKAAKTQFGSGWAWLVLNKKGKLEIGNTANQDNPLMPHCDIQGTPLIAFDVWEHAYYLKYQNKRGDYINAFWNIINWKEINQRYRNAKKS</sequence>
<keyword evidence="11" id="KW-1185">Reference proteome</keyword>
<dbReference type="Pfam" id="PF02777">
    <property type="entry name" value="Sod_Fe_C"/>
    <property type="match status" value="1"/>
</dbReference>
<dbReference type="InterPro" id="IPR019831">
    <property type="entry name" value="Mn/Fe_SOD_N"/>
</dbReference>
<keyword evidence="7" id="KW-0732">Signal</keyword>
<protein>
    <recommendedName>
        <fullName evidence="2 6">Superoxide dismutase</fullName>
        <ecNumber evidence="2 6">1.15.1.1</ecNumber>
    </recommendedName>
</protein>
<keyword evidence="4 6" id="KW-0560">Oxidoreductase</keyword>
<dbReference type="Proteomes" id="UP001209229">
    <property type="component" value="Unassembled WGS sequence"/>
</dbReference>
<feature type="binding site" evidence="5">
    <location>
        <position position="112"/>
    </location>
    <ligand>
        <name>Mn(2+)</name>
        <dbReference type="ChEBI" id="CHEBI:29035"/>
    </ligand>
</feature>
<dbReference type="Gene3D" id="3.55.40.20">
    <property type="entry name" value="Iron/manganese superoxide dismutase, C-terminal domain"/>
    <property type="match status" value="1"/>
</dbReference>
<feature type="binding site" evidence="5">
    <location>
        <position position="62"/>
    </location>
    <ligand>
        <name>Mn(2+)</name>
        <dbReference type="ChEBI" id="CHEBI:29035"/>
    </ligand>
</feature>
<evidence type="ECO:0000256" key="6">
    <source>
        <dbReference type="RuleBase" id="RU000414"/>
    </source>
</evidence>
<proteinExistence type="inferred from homology"/>
<evidence type="ECO:0000259" key="8">
    <source>
        <dbReference type="Pfam" id="PF00081"/>
    </source>
</evidence>
<dbReference type="EMBL" id="JAPDPJ010000058">
    <property type="protein sequence ID" value="MCW3788599.1"/>
    <property type="molecule type" value="Genomic_DNA"/>
</dbReference>
<evidence type="ECO:0000256" key="4">
    <source>
        <dbReference type="ARBA" id="ARBA00023002"/>
    </source>
</evidence>
<gene>
    <name evidence="10" type="ORF">OM075_19175</name>
</gene>
<feature type="domain" description="Manganese/iron superoxide dismutase C-terminal" evidence="9">
    <location>
        <begin position="126"/>
        <end position="231"/>
    </location>
</feature>
<feature type="domain" description="Manganese/iron superoxide dismutase N-terminal" evidence="8">
    <location>
        <begin position="38"/>
        <end position="120"/>
    </location>
</feature>
<evidence type="ECO:0000256" key="2">
    <source>
        <dbReference type="ARBA" id="ARBA00012682"/>
    </source>
</evidence>
<dbReference type="SUPFAM" id="SSF54719">
    <property type="entry name" value="Fe,Mn superoxide dismutase (SOD), C-terminal domain"/>
    <property type="match status" value="1"/>
</dbReference>